<protein>
    <submittedName>
        <fullName evidence="1">Uncharacterized protein</fullName>
    </submittedName>
</protein>
<dbReference type="Proteomes" id="UP000667802">
    <property type="component" value="Unassembled WGS sequence"/>
</dbReference>
<evidence type="ECO:0000313" key="2">
    <source>
        <dbReference type="Proteomes" id="UP000667802"/>
    </source>
</evidence>
<accession>A0AAP5I3C6</accession>
<gene>
    <name evidence="1" type="ORF">G7B40_005435</name>
</gene>
<comment type="caution">
    <text evidence="1">The sequence shown here is derived from an EMBL/GenBank/DDBJ whole genome shotgun (WGS) entry which is preliminary data.</text>
</comment>
<name>A0AAP5I3C6_9CYAN</name>
<sequence>MSDKNVSLPSEDVINAYRVIAINSLNDKIRLTELAAQETPDFSARTVQESSSSGLQSVSAPLAIASAFIHSWIYTNTPLDFGDGKRVNFKADVWGIGLGGGIVWVAGWLASPDQLVGDAQFAFRTDPVHTEIAFFKNGNPVGVLIGGGLNVQVGVFAGNGTFEWA</sequence>
<dbReference type="AlphaFoldDB" id="A0AAP5I3C6"/>
<dbReference type="EMBL" id="JAALHA020000001">
    <property type="protein sequence ID" value="MDR9894014.1"/>
    <property type="molecule type" value="Genomic_DNA"/>
</dbReference>
<keyword evidence="2" id="KW-1185">Reference proteome</keyword>
<evidence type="ECO:0000313" key="1">
    <source>
        <dbReference type="EMBL" id="MDR9894014.1"/>
    </source>
</evidence>
<reference evidence="2" key="1">
    <citation type="journal article" date="2021" name="Science">
        <title>Hunting the eagle killer: A cyanobacterial neurotoxin causes vacuolar myelinopathy.</title>
        <authorList>
            <person name="Breinlinger S."/>
            <person name="Phillips T.J."/>
            <person name="Haram B.N."/>
            <person name="Mares J."/>
            <person name="Martinez Yerena J.A."/>
            <person name="Hrouzek P."/>
            <person name="Sobotka R."/>
            <person name="Henderson W.M."/>
            <person name="Schmieder P."/>
            <person name="Williams S.M."/>
            <person name="Lauderdale J.D."/>
            <person name="Wilde H.D."/>
            <person name="Gerrin W."/>
            <person name="Kust A."/>
            <person name="Washington J.W."/>
            <person name="Wagner C."/>
            <person name="Geier B."/>
            <person name="Liebeke M."/>
            <person name="Enke H."/>
            <person name="Niedermeyer T.H.J."/>
            <person name="Wilde S.B."/>
        </authorList>
    </citation>
    <scope>NUCLEOTIDE SEQUENCE [LARGE SCALE GENOMIC DNA]</scope>
    <source>
        <strain evidence="2">Thurmond2011</strain>
    </source>
</reference>
<dbReference type="RefSeq" id="WP_208341368.1">
    <property type="nucleotide sequence ID" value="NZ_CAWQFN010000872.1"/>
</dbReference>
<dbReference type="InterPro" id="IPR038625">
    <property type="entry name" value="R_equi_Vir_sf"/>
</dbReference>
<proteinExistence type="predicted"/>
<dbReference type="Gene3D" id="2.40.128.480">
    <property type="entry name" value="Rhodococcus equi virulence-associated protein"/>
    <property type="match status" value="1"/>
</dbReference>
<organism evidence="1 2">
    <name type="scientific">Aetokthonos hydrillicola Thurmond2011</name>
    <dbReference type="NCBI Taxonomy" id="2712845"/>
    <lineage>
        <taxon>Bacteria</taxon>
        <taxon>Bacillati</taxon>
        <taxon>Cyanobacteriota</taxon>
        <taxon>Cyanophyceae</taxon>
        <taxon>Nostocales</taxon>
        <taxon>Hapalosiphonaceae</taxon>
        <taxon>Aetokthonos</taxon>
    </lineage>
</organism>